<reference evidence="1 2" key="1">
    <citation type="submission" date="2021-03" db="EMBL/GenBank/DDBJ databases">
        <title>Genomic Encyclopedia of Type Strains, Phase IV (KMG-IV): sequencing the most valuable type-strain genomes for metagenomic binning, comparative biology and taxonomic classification.</title>
        <authorList>
            <person name="Goeker M."/>
        </authorList>
    </citation>
    <scope>NUCLEOTIDE SEQUENCE [LARGE SCALE GENOMIC DNA]</scope>
    <source>
        <strain evidence="1 2">DSM 41954</strain>
    </source>
</reference>
<dbReference type="Gene3D" id="3.40.190.10">
    <property type="entry name" value="Periplasmic binding protein-like II"/>
    <property type="match status" value="2"/>
</dbReference>
<organism evidence="1 2">
    <name type="scientific">Streptomyces iranensis</name>
    <dbReference type="NCBI Taxonomy" id="576784"/>
    <lineage>
        <taxon>Bacteria</taxon>
        <taxon>Bacillati</taxon>
        <taxon>Actinomycetota</taxon>
        <taxon>Actinomycetes</taxon>
        <taxon>Kitasatosporales</taxon>
        <taxon>Streptomycetaceae</taxon>
        <taxon>Streptomyces</taxon>
        <taxon>Streptomyces violaceusniger group</taxon>
    </lineage>
</organism>
<sequence length="247" mass="25419">MGEVAMCASSHGHVTLFSTLAVRSALEHRLLEEFTETTGTAVRTVFDPTSVLRKRMASGDHPDVLIAITGDIGQLAAQGVVDGAARLPLASTGVGLAVRAGAPHPRIATVAELVRTLRDARSVAYSRTGASGIYFARLLAELGVAEEVNARATVVEKGFTAAAVLDGRADLAIQQVSELMAIRGVDVVGPFPAGADHDTEFSAVPSTAAAGLPAALELVRFLASEQARSAYGAFGLRAATGNGTRAS</sequence>
<proteinExistence type="predicted"/>
<keyword evidence="2" id="KW-1185">Reference proteome</keyword>
<dbReference type="Proteomes" id="UP000756710">
    <property type="component" value="Unassembled WGS sequence"/>
</dbReference>
<dbReference type="Pfam" id="PF13531">
    <property type="entry name" value="SBP_bac_11"/>
    <property type="match status" value="1"/>
</dbReference>
<comment type="caution">
    <text evidence="1">The sequence shown here is derived from an EMBL/GenBank/DDBJ whole genome shotgun (WGS) entry which is preliminary data.</text>
</comment>
<accession>A0ABS4MIK5</accession>
<gene>
    <name evidence="1" type="ORF">J2Z30_000511</name>
</gene>
<name>A0ABS4MIK5_9ACTN</name>
<dbReference type="RefSeq" id="WP_245387438.1">
    <property type="nucleotide sequence ID" value="NZ_BAABDR010000060.1"/>
</dbReference>
<dbReference type="PANTHER" id="PTHR30632">
    <property type="entry name" value="MOLYBDATE-BINDING PERIPLASMIC PROTEIN"/>
    <property type="match status" value="1"/>
</dbReference>
<evidence type="ECO:0000313" key="2">
    <source>
        <dbReference type="Proteomes" id="UP000756710"/>
    </source>
</evidence>
<evidence type="ECO:0000313" key="1">
    <source>
        <dbReference type="EMBL" id="MBP2059515.1"/>
    </source>
</evidence>
<dbReference type="EMBL" id="JAGGLR010000001">
    <property type="protein sequence ID" value="MBP2059515.1"/>
    <property type="molecule type" value="Genomic_DNA"/>
</dbReference>
<dbReference type="InterPro" id="IPR050682">
    <property type="entry name" value="ModA/WtpA"/>
</dbReference>
<dbReference type="SUPFAM" id="SSF53850">
    <property type="entry name" value="Periplasmic binding protein-like II"/>
    <property type="match status" value="1"/>
</dbReference>
<dbReference type="PANTHER" id="PTHR30632:SF11">
    <property type="entry name" value="BLR4797 PROTEIN"/>
    <property type="match status" value="1"/>
</dbReference>
<protein>
    <submittedName>
        <fullName evidence="1">Molybdate transport system substrate-binding protein</fullName>
    </submittedName>
</protein>